<proteinExistence type="predicted"/>
<dbReference type="Proteomes" id="UP000032300">
    <property type="component" value="Chromosome"/>
</dbReference>
<evidence type="ECO:0000313" key="2">
    <source>
        <dbReference type="Proteomes" id="UP000032300"/>
    </source>
</evidence>
<reference evidence="1 2" key="1">
    <citation type="journal article" date="2015" name="Int. J. Syst. Evol. Microbiol.">
        <title>Sphingomonas hengshuiensis sp. nov., isolated from lake wetland.</title>
        <authorList>
            <person name="Wei S."/>
            <person name="Wang T."/>
            <person name="Liu H."/>
            <person name="Zhang C."/>
            <person name="Guo J."/>
            <person name="Wang Q."/>
            <person name="Liang K."/>
            <person name="Zhang Z."/>
        </authorList>
    </citation>
    <scope>NUCLEOTIDE SEQUENCE [LARGE SCALE GENOMIC DNA]</scope>
    <source>
        <strain evidence="1 2">WHSC-8</strain>
    </source>
</reference>
<dbReference type="AlphaFoldDB" id="A0A7U5BF29"/>
<gene>
    <name evidence="1" type="ORF">TS85_23180</name>
</gene>
<name>A0A7U5BF29_9SPHN</name>
<protein>
    <submittedName>
        <fullName evidence="1">Uncharacterized protein</fullName>
    </submittedName>
</protein>
<reference evidence="1 2" key="2">
    <citation type="submission" date="2015-02" db="EMBL/GenBank/DDBJ databases">
        <title>The complete genome of Sphingomonas hengshuiensis sp. WHSC-8 isolated from soil of Hengshui Lake.</title>
        <authorList>
            <person name="Wei S."/>
            <person name="Guo J."/>
            <person name="Su C."/>
            <person name="Wu R."/>
            <person name="Zhang Z."/>
            <person name="Liang K."/>
            <person name="Li H."/>
            <person name="Wang T."/>
            <person name="Liu H."/>
            <person name="Zhang C."/>
            <person name="Li Z."/>
            <person name="Wang Q."/>
            <person name="Meng J."/>
        </authorList>
    </citation>
    <scope>NUCLEOTIDE SEQUENCE [LARGE SCALE GENOMIC DNA]</scope>
    <source>
        <strain evidence="1 2">WHSC-8</strain>
    </source>
</reference>
<dbReference type="OrthoDB" id="7362768at2"/>
<organism evidence="1 2">
    <name type="scientific">Sphingomonas hengshuiensis</name>
    <dbReference type="NCBI Taxonomy" id="1609977"/>
    <lineage>
        <taxon>Bacteria</taxon>
        <taxon>Pseudomonadati</taxon>
        <taxon>Pseudomonadota</taxon>
        <taxon>Alphaproteobacteria</taxon>
        <taxon>Sphingomonadales</taxon>
        <taxon>Sphingomonadaceae</taxon>
        <taxon>Sphingomonas</taxon>
    </lineage>
</organism>
<dbReference type="RefSeq" id="WP_044335429.1">
    <property type="nucleotide sequence ID" value="NZ_CP010836.1"/>
</dbReference>
<evidence type="ECO:0000313" key="1">
    <source>
        <dbReference type="EMBL" id="AJP74075.1"/>
    </source>
</evidence>
<accession>A0A7U5BF29</accession>
<dbReference type="KEGG" id="sphi:TS85_23180"/>
<keyword evidence="2" id="KW-1185">Reference proteome</keyword>
<dbReference type="EMBL" id="CP010836">
    <property type="protein sequence ID" value="AJP74075.1"/>
    <property type="molecule type" value="Genomic_DNA"/>
</dbReference>
<sequence>MGSKPISLPRHSKGKRPQFFNDEGMEHLLAMILELSTELAVAYNRIDRLERVLVAAGVTSQEALDAYEPGEEALKAQDAWSDLLLDRLYSSVEQASTAG</sequence>